<dbReference type="OrthoDB" id="1098628at2"/>
<reference evidence="2 3" key="1">
    <citation type="submission" date="2017-07" db="EMBL/GenBank/DDBJ databases">
        <title>Flavobacterium cyanobacteriorum sp. nov., isolated from cyanobacterial aggregates in a eutrophic lake.</title>
        <authorList>
            <person name="Cai H."/>
        </authorList>
    </citation>
    <scope>NUCLEOTIDE SEQUENCE [LARGE SCALE GENOMIC DNA]</scope>
    <source>
        <strain evidence="2 3">TH167</strain>
    </source>
</reference>
<evidence type="ECO:0000313" key="2">
    <source>
        <dbReference type="EMBL" id="OYQ46417.1"/>
    </source>
</evidence>
<protein>
    <recommendedName>
        <fullName evidence="1">Arm DNA-binding domain-containing protein</fullName>
    </recommendedName>
</protein>
<dbReference type="EMBL" id="NOXX01000165">
    <property type="protein sequence ID" value="OYQ46417.1"/>
    <property type="molecule type" value="Genomic_DNA"/>
</dbReference>
<keyword evidence="3" id="KW-1185">Reference proteome</keyword>
<feature type="domain" description="Arm DNA-binding" evidence="1">
    <location>
        <begin position="9"/>
        <end position="74"/>
    </location>
</feature>
<proteinExistence type="predicted"/>
<name>A0A255ZXY6_9FLAO</name>
<gene>
    <name evidence="2" type="ORF">CHX27_04515</name>
</gene>
<comment type="caution">
    <text evidence="2">The sequence shown here is derived from an EMBL/GenBank/DDBJ whole genome shotgun (WGS) entry which is preliminary data.</text>
</comment>
<dbReference type="RefSeq" id="WP_094485574.1">
    <property type="nucleotide sequence ID" value="NZ_NOXX01000165.1"/>
</dbReference>
<dbReference type="Pfam" id="PF17293">
    <property type="entry name" value="Arm-DNA-bind_5"/>
    <property type="match status" value="1"/>
</dbReference>
<dbReference type="AlphaFoldDB" id="A0A255ZXY6"/>
<accession>A0A255ZXY6</accession>
<evidence type="ECO:0000259" key="1">
    <source>
        <dbReference type="Pfam" id="PF17293"/>
    </source>
</evidence>
<dbReference type="Proteomes" id="UP000216035">
    <property type="component" value="Unassembled WGS sequence"/>
</dbReference>
<organism evidence="2 3">
    <name type="scientific">Flavobacterium aurantiibacter</name>
    <dbReference type="NCBI Taxonomy" id="2023067"/>
    <lineage>
        <taxon>Bacteria</taxon>
        <taxon>Pseudomonadati</taxon>
        <taxon>Bacteroidota</taxon>
        <taxon>Flavobacteriia</taxon>
        <taxon>Flavobacteriales</taxon>
        <taxon>Flavobacteriaceae</taxon>
        <taxon>Flavobacterium</taxon>
    </lineage>
</organism>
<sequence>MKAKVNLHFYAKSTKANAKGQFPIYVRLTVDGNRTEFSTKKFIEPSRWSSEASKVKGTTEEARSINSYLDVIKSS</sequence>
<evidence type="ECO:0000313" key="3">
    <source>
        <dbReference type="Proteomes" id="UP000216035"/>
    </source>
</evidence>
<dbReference type="InterPro" id="IPR035386">
    <property type="entry name" value="Arm-DNA-bind_5"/>
</dbReference>